<dbReference type="CDD" id="cd06223">
    <property type="entry name" value="PRTases_typeI"/>
    <property type="match status" value="1"/>
</dbReference>
<dbReference type="KEGG" id="chya:V22_33770"/>
<dbReference type="InterPro" id="IPR000836">
    <property type="entry name" value="PRTase_dom"/>
</dbReference>
<dbReference type="Proteomes" id="UP000319976">
    <property type="component" value="Chromosome"/>
</dbReference>
<dbReference type="Pfam" id="PF00156">
    <property type="entry name" value="Pribosyltran"/>
    <property type="match status" value="1"/>
</dbReference>
<dbReference type="SUPFAM" id="SSF53271">
    <property type="entry name" value="PRTase-like"/>
    <property type="match status" value="1"/>
</dbReference>
<protein>
    <submittedName>
        <fullName evidence="3">DNA utilization protein GntX</fullName>
    </submittedName>
</protein>
<dbReference type="EMBL" id="CP036316">
    <property type="protein sequence ID" value="QDT66113.1"/>
    <property type="molecule type" value="Genomic_DNA"/>
</dbReference>
<dbReference type="Gene3D" id="3.40.50.2020">
    <property type="match status" value="1"/>
</dbReference>
<evidence type="ECO:0000256" key="1">
    <source>
        <dbReference type="ARBA" id="ARBA00008007"/>
    </source>
</evidence>
<reference evidence="3 4" key="1">
    <citation type="submission" date="2019-02" db="EMBL/GenBank/DDBJ databases">
        <title>Deep-cultivation of Planctomycetes and their phenomic and genomic characterization uncovers novel biology.</title>
        <authorList>
            <person name="Wiegand S."/>
            <person name="Jogler M."/>
            <person name="Boedeker C."/>
            <person name="Pinto D."/>
            <person name="Vollmers J."/>
            <person name="Rivas-Marin E."/>
            <person name="Kohn T."/>
            <person name="Peeters S.H."/>
            <person name="Heuer A."/>
            <person name="Rast P."/>
            <person name="Oberbeckmann S."/>
            <person name="Bunk B."/>
            <person name="Jeske O."/>
            <person name="Meyerdierks A."/>
            <person name="Storesund J.E."/>
            <person name="Kallscheuer N."/>
            <person name="Luecker S."/>
            <person name="Lage O.M."/>
            <person name="Pohl T."/>
            <person name="Merkel B.J."/>
            <person name="Hornburger P."/>
            <person name="Mueller R.-W."/>
            <person name="Bruemmer F."/>
            <person name="Labrenz M."/>
            <person name="Spormann A.M."/>
            <person name="Op den Camp H."/>
            <person name="Overmann J."/>
            <person name="Amann R."/>
            <person name="Jetten M.S.M."/>
            <person name="Mascher T."/>
            <person name="Medema M.H."/>
            <person name="Devos D.P."/>
            <person name="Kaster A.-K."/>
            <person name="Ovreas L."/>
            <person name="Rohde M."/>
            <person name="Galperin M.Y."/>
            <person name="Jogler C."/>
        </authorList>
    </citation>
    <scope>NUCLEOTIDE SEQUENCE [LARGE SCALE GENOMIC DNA]</scope>
    <source>
        <strain evidence="3 4">V22</strain>
    </source>
</reference>
<name>A0A517TCL6_9PLAN</name>
<evidence type="ECO:0000313" key="3">
    <source>
        <dbReference type="EMBL" id="QDT66113.1"/>
    </source>
</evidence>
<dbReference type="PANTHER" id="PTHR47505:SF1">
    <property type="entry name" value="DNA UTILIZATION PROTEIN YHGH"/>
    <property type="match status" value="1"/>
</dbReference>
<dbReference type="RefSeq" id="WP_197439680.1">
    <property type="nucleotide sequence ID" value="NZ_CP036316.1"/>
</dbReference>
<sequence>MSADGLHQQLRTMFHTTCGGLLDSIATPCCPVCSIELPREQSNSPSVIRACHRCEKLIEPISESCPRCGAPVGPHAANEQGCHHCHKDRLQFDRAFALGLYQNELRKLCLAGKQQNGTGTLDWLAERLYQAHAETFSSEPYDIITAVPQHWTTRLRRRHNSAEVIAEHLSTRLKTRFAPHILSKVRWSAHQRHLSPTARRKNLRHCFAAIRSKPLYQSRVLLCDDVMTTGTTASECARSLRDAGAKTIDVAVIARGVGQTTDEDRQHNST</sequence>
<comment type="similarity">
    <text evidence="1">Belongs to the ComF/GntX family.</text>
</comment>
<accession>A0A517TCL6</accession>
<feature type="domain" description="Phosphoribosyltransferase" evidence="2">
    <location>
        <begin position="216"/>
        <end position="265"/>
    </location>
</feature>
<proteinExistence type="inferred from homology"/>
<evidence type="ECO:0000259" key="2">
    <source>
        <dbReference type="Pfam" id="PF00156"/>
    </source>
</evidence>
<gene>
    <name evidence="3" type="ORF">V22_33770</name>
</gene>
<evidence type="ECO:0000313" key="4">
    <source>
        <dbReference type="Proteomes" id="UP000319976"/>
    </source>
</evidence>
<keyword evidence="4" id="KW-1185">Reference proteome</keyword>
<dbReference type="InterPro" id="IPR051910">
    <property type="entry name" value="ComF/GntX_DNA_util-trans"/>
</dbReference>
<dbReference type="InterPro" id="IPR029057">
    <property type="entry name" value="PRTase-like"/>
</dbReference>
<dbReference type="PANTHER" id="PTHR47505">
    <property type="entry name" value="DNA UTILIZATION PROTEIN YHGH"/>
    <property type="match status" value="1"/>
</dbReference>
<organism evidence="3 4">
    <name type="scientific">Calycomorphotria hydatis</name>
    <dbReference type="NCBI Taxonomy" id="2528027"/>
    <lineage>
        <taxon>Bacteria</taxon>
        <taxon>Pseudomonadati</taxon>
        <taxon>Planctomycetota</taxon>
        <taxon>Planctomycetia</taxon>
        <taxon>Planctomycetales</taxon>
        <taxon>Planctomycetaceae</taxon>
        <taxon>Calycomorphotria</taxon>
    </lineage>
</organism>
<dbReference type="AlphaFoldDB" id="A0A517TCL6"/>